<gene>
    <name evidence="1" type="ORF">TSAR_005510</name>
</gene>
<accession>A0A232EF95</accession>
<reference evidence="1 2" key="1">
    <citation type="journal article" date="2017" name="Curr. Biol.">
        <title>The Evolution of Venom by Co-option of Single-Copy Genes.</title>
        <authorList>
            <person name="Martinson E.O."/>
            <person name="Mrinalini"/>
            <person name="Kelkar Y.D."/>
            <person name="Chang C.H."/>
            <person name="Werren J.H."/>
        </authorList>
    </citation>
    <scope>NUCLEOTIDE SEQUENCE [LARGE SCALE GENOMIC DNA]</scope>
    <source>
        <strain evidence="1 2">Alberta</strain>
        <tissue evidence="1">Whole body</tissue>
    </source>
</reference>
<name>A0A232EF95_9HYME</name>
<dbReference type="Proteomes" id="UP000215335">
    <property type="component" value="Unassembled WGS sequence"/>
</dbReference>
<sequence length="103" mass="12403">MGPYGLMYRALDVNKSKNNIPGRSPIKIIEKDRLRLLISLYSDFLRRNSYPQQEIISYLLKATYVLRMKIRNLRSEVLARQMASNNVNEEVNIRRRLRYDWRE</sequence>
<keyword evidence="2" id="KW-1185">Reference proteome</keyword>
<protein>
    <submittedName>
        <fullName evidence="1">Uncharacterized protein</fullName>
    </submittedName>
</protein>
<dbReference type="EMBL" id="NNAY01005104">
    <property type="protein sequence ID" value="OXU16992.1"/>
    <property type="molecule type" value="Genomic_DNA"/>
</dbReference>
<organism evidence="1 2">
    <name type="scientific">Trichomalopsis sarcophagae</name>
    <dbReference type="NCBI Taxonomy" id="543379"/>
    <lineage>
        <taxon>Eukaryota</taxon>
        <taxon>Metazoa</taxon>
        <taxon>Ecdysozoa</taxon>
        <taxon>Arthropoda</taxon>
        <taxon>Hexapoda</taxon>
        <taxon>Insecta</taxon>
        <taxon>Pterygota</taxon>
        <taxon>Neoptera</taxon>
        <taxon>Endopterygota</taxon>
        <taxon>Hymenoptera</taxon>
        <taxon>Apocrita</taxon>
        <taxon>Proctotrupomorpha</taxon>
        <taxon>Chalcidoidea</taxon>
        <taxon>Pteromalidae</taxon>
        <taxon>Pteromalinae</taxon>
        <taxon>Trichomalopsis</taxon>
    </lineage>
</organism>
<dbReference type="OrthoDB" id="10460776at2759"/>
<evidence type="ECO:0000313" key="2">
    <source>
        <dbReference type="Proteomes" id="UP000215335"/>
    </source>
</evidence>
<proteinExistence type="predicted"/>
<evidence type="ECO:0000313" key="1">
    <source>
        <dbReference type="EMBL" id="OXU16992.1"/>
    </source>
</evidence>
<dbReference type="AlphaFoldDB" id="A0A232EF95"/>
<comment type="caution">
    <text evidence="1">The sequence shown here is derived from an EMBL/GenBank/DDBJ whole genome shotgun (WGS) entry which is preliminary data.</text>
</comment>